<protein>
    <recommendedName>
        <fullName evidence="5">Protein phosphatase methylesterase 1</fullName>
        <shortName evidence="5">PME-1</shortName>
        <ecNumber evidence="5">3.1.1.-</ecNumber>
    </recommendedName>
</protein>
<evidence type="ECO:0000256" key="3">
    <source>
        <dbReference type="ARBA" id="ARBA00022801"/>
    </source>
</evidence>
<dbReference type="Pfam" id="PF12697">
    <property type="entry name" value="Abhydrolase_6"/>
    <property type="match status" value="1"/>
</dbReference>
<dbReference type="PANTHER" id="PTHR14189">
    <property type="entry name" value="PROTEIN PHOSPHATASE METHYLESTERASE-1 RELATED"/>
    <property type="match status" value="1"/>
</dbReference>
<dbReference type="OrthoDB" id="194865at2759"/>
<dbReference type="SUPFAM" id="SSF53474">
    <property type="entry name" value="alpha/beta-Hydrolases"/>
    <property type="match status" value="1"/>
</dbReference>
<comment type="catalytic activity">
    <reaction evidence="4">
        <text>[phosphatase 2A protein]-C-terminal L-leucine methyl ester + H2O = [phosphatase 2A protein]-C-terminal L-leucine + methanol + H(+)</text>
        <dbReference type="Rhea" id="RHEA:48548"/>
        <dbReference type="Rhea" id="RHEA-COMP:12134"/>
        <dbReference type="Rhea" id="RHEA-COMP:12135"/>
        <dbReference type="ChEBI" id="CHEBI:15377"/>
        <dbReference type="ChEBI" id="CHEBI:15378"/>
        <dbReference type="ChEBI" id="CHEBI:17790"/>
        <dbReference type="ChEBI" id="CHEBI:90516"/>
        <dbReference type="ChEBI" id="CHEBI:90517"/>
        <dbReference type="EC" id="3.1.1.89"/>
    </reaction>
</comment>
<dbReference type="PANTHER" id="PTHR14189:SF0">
    <property type="entry name" value="PROTEIN PHOSPHATASE METHYLESTERASE 1"/>
    <property type="match status" value="1"/>
</dbReference>
<keyword evidence="9" id="KW-1185">Reference proteome</keyword>
<dbReference type="InterPro" id="IPR016812">
    <property type="entry name" value="PPase_methylesterase_euk"/>
</dbReference>
<evidence type="ECO:0000259" key="7">
    <source>
        <dbReference type="Pfam" id="PF12697"/>
    </source>
</evidence>
<evidence type="ECO:0000256" key="5">
    <source>
        <dbReference type="PIRNR" id="PIRNR022950"/>
    </source>
</evidence>
<dbReference type="OMA" id="VMVCHHG"/>
<keyword evidence="2 5" id="KW-0719">Serine esterase</keyword>
<dbReference type="EC" id="3.1.1.-" evidence="5"/>
<dbReference type="EMBL" id="CCKQ01008751">
    <property type="protein sequence ID" value="CDW80215.1"/>
    <property type="molecule type" value="Genomic_DNA"/>
</dbReference>
<name>A0A078ADA0_STYLE</name>
<feature type="active site" evidence="6">
    <location>
        <position position="201"/>
    </location>
</feature>
<feature type="active site" evidence="6">
    <location>
        <position position="332"/>
    </location>
</feature>
<evidence type="ECO:0000313" key="8">
    <source>
        <dbReference type="EMBL" id="CDW80215.1"/>
    </source>
</evidence>
<dbReference type="InParanoid" id="A0A078ADA0"/>
<gene>
    <name evidence="8" type="primary">Contig16357.g17422</name>
    <name evidence="8" type="ORF">STYLEM_9211</name>
</gene>
<keyword evidence="3 5" id="KW-0378">Hydrolase</keyword>
<dbReference type="AlphaFoldDB" id="A0A078ADA0"/>
<evidence type="ECO:0000256" key="1">
    <source>
        <dbReference type="ARBA" id="ARBA00008645"/>
    </source>
</evidence>
<evidence type="ECO:0000256" key="4">
    <source>
        <dbReference type="ARBA" id="ARBA00049203"/>
    </source>
</evidence>
<reference evidence="8 9" key="1">
    <citation type="submission" date="2014-06" db="EMBL/GenBank/DDBJ databases">
        <authorList>
            <person name="Swart Estienne"/>
        </authorList>
    </citation>
    <scope>NUCLEOTIDE SEQUENCE [LARGE SCALE GENOMIC DNA]</scope>
    <source>
        <strain evidence="8 9">130c</strain>
    </source>
</reference>
<evidence type="ECO:0000313" key="9">
    <source>
        <dbReference type="Proteomes" id="UP000039865"/>
    </source>
</evidence>
<dbReference type="InterPro" id="IPR000073">
    <property type="entry name" value="AB_hydrolase_1"/>
</dbReference>
<dbReference type="PIRSF" id="PIRSF022950">
    <property type="entry name" value="PPase_methylesterase_euk"/>
    <property type="match status" value="1"/>
</dbReference>
<feature type="domain" description="AB hydrolase-1" evidence="7">
    <location>
        <begin position="93"/>
        <end position="345"/>
    </location>
</feature>
<feature type="active site" evidence="6">
    <location>
        <position position="168"/>
    </location>
</feature>
<organism evidence="8 9">
    <name type="scientific">Stylonychia lemnae</name>
    <name type="common">Ciliate</name>
    <dbReference type="NCBI Taxonomy" id="5949"/>
    <lineage>
        <taxon>Eukaryota</taxon>
        <taxon>Sar</taxon>
        <taxon>Alveolata</taxon>
        <taxon>Ciliophora</taxon>
        <taxon>Intramacronucleata</taxon>
        <taxon>Spirotrichea</taxon>
        <taxon>Stichotrichia</taxon>
        <taxon>Sporadotrichida</taxon>
        <taxon>Oxytrichidae</taxon>
        <taxon>Stylonychinae</taxon>
        <taxon>Stylonychia</taxon>
    </lineage>
</organism>
<dbReference type="Proteomes" id="UP000039865">
    <property type="component" value="Unassembled WGS sequence"/>
</dbReference>
<accession>A0A078ADA0</accession>
<comment type="function">
    <text evidence="5">Demethylates proteins that have been reversibly carboxymethylated.</text>
</comment>
<comment type="similarity">
    <text evidence="1 5">Belongs to the AB hydrolase superfamily.</text>
</comment>
<sequence>MRPINEDEEMDEEEEQKDQIKDCMEQMGKVPMPNKMFTRPVDVNQSHKFGHKPPGKLGICYDPIPWTEFFDHKERMDDNVPIYIAGHQGHVFLCMHGAGHSALSFAALAKNLKQHSTVVAFDFRGHGDNTLENETDLSEETLVNDAIEVIKYVSNKFSDASILLVGHSMGGSIATKAASKVMKEHAGEHWHKQIQGLFVIDVVEGSAMDALPFMENIVLSRPQEFKTIQSVVQYGVKSGTVRDIESARASMPDQVIPQVEGATGLTKYVWKTDLLASKAYWESWFKGLTQCFLDVRVPKQLLLAGSDRMDKDLTIAQMQGKFKLVVLDNVGHVIHEDQPRRVAEVFHQFLDQFKIPSKFNEQLVVTSVSGKKVVISH</sequence>
<evidence type="ECO:0000256" key="2">
    <source>
        <dbReference type="ARBA" id="ARBA00022487"/>
    </source>
</evidence>
<dbReference type="Gene3D" id="3.40.50.1820">
    <property type="entry name" value="alpha/beta hydrolase"/>
    <property type="match status" value="1"/>
</dbReference>
<dbReference type="InterPro" id="IPR029058">
    <property type="entry name" value="AB_hydrolase_fold"/>
</dbReference>
<evidence type="ECO:0000256" key="6">
    <source>
        <dbReference type="PIRSR" id="PIRSR022950-1"/>
    </source>
</evidence>
<dbReference type="GO" id="GO:0051723">
    <property type="term" value="F:protein methylesterase activity"/>
    <property type="evidence" value="ECO:0007669"/>
    <property type="project" value="UniProtKB-EC"/>
</dbReference>
<proteinExistence type="inferred from homology"/>